<organism evidence="1 2">
    <name type="scientific">Paramecium tetraurelia</name>
    <dbReference type="NCBI Taxonomy" id="5888"/>
    <lineage>
        <taxon>Eukaryota</taxon>
        <taxon>Sar</taxon>
        <taxon>Alveolata</taxon>
        <taxon>Ciliophora</taxon>
        <taxon>Intramacronucleata</taxon>
        <taxon>Oligohymenophorea</taxon>
        <taxon>Peniculida</taxon>
        <taxon>Parameciidae</taxon>
        <taxon>Paramecium</taxon>
    </lineage>
</organism>
<dbReference type="AlphaFoldDB" id="A0CMS3"/>
<dbReference type="HOGENOM" id="CLU_2241825_0_0_1"/>
<dbReference type="GeneID" id="5025272"/>
<dbReference type="PANTHER" id="PTHR33706">
    <property type="entry name" value="MORN VARIANT REPEAT PROTEIN"/>
    <property type="match status" value="1"/>
</dbReference>
<dbReference type="Proteomes" id="UP000000600">
    <property type="component" value="Unassembled WGS sequence"/>
</dbReference>
<sequence>MNGLNLQVEIVKQCINIFSSFRGGGTYDHNQLKQGEWTELSKHFKEDFQVVLTGSYKNGIKHGLWNVLFRRNEKTRFNKMYDAIHQNIQLRRKLYLRRDKIWIMD</sequence>
<accession>A0CMS3</accession>
<dbReference type="KEGG" id="ptm:GSPATT00008569001"/>
<keyword evidence="2" id="KW-1185">Reference proteome</keyword>
<proteinExistence type="predicted"/>
<dbReference type="InParanoid" id="A0CMS3"/>
<dbReference type="EMBL" id="CT868108">
    <property type="protein sequence ID" value="CAK72090.1"/>
    <property type="molecule type" value="Genomic_DNA"/>
</dbReference>
<evidence type="ECO:0000313" key="1">
    <source>
        <dbReference type="EMBL" id="CAK72090.1"/>
    </source>
</evidence>
<reference evidence="1 2" key="1">
    <citation type="journal article" date="2006" name="Nature">
        <title>Global trends of whole-genome duplications revealed by the ciliate Paramecium tetraurelia.</title>
        <authorList>
            <consortium name="Genoscope"/>
            <person name="Aury J.-M."/>
            <person name="Jaillon O."/>
            <person name="Duret L."/>
            <person name="Noel B."/>
            <person name="Jubin C."/>
            <person name="Porcel B.M."/>
            <person name="Segurens B."/>
            <person name="Daubin V."/>
            <person name="Anthouard V."/>
            <person name="Aiach N."/>
            <person name="Arnaiz O."/>
            <person name="Billaut A."/>
            <person name="Beisson J."/>
            <person name="Blanc I."/>
            <person name="Bouhouche K."/>
            <person name="Camara F."/>
            <person name="Duharcourt S."/>
            <person name="Guigo R."/>
            <person name="Gogendeau D."/>
            <person name="Katinka M."/>
            <person name="Keller A.-M."/>
            <person name="Kissmehl R."/>
            <person name="Klotz C."/>
            <person name="Koll F."/>
            <person name="Le Moue A."/>
            <person name="Lepere C."/>
            <person name="Malinsky S."/>
            <person name="Nowacki M."/>
            <person name="Nowak J.K."/>
            <person name="Plattner H."/>
            <person name="Poulain J."/>
            <person name="Ruiz F."/>
            <person name="Serrano V."/>
            <person name="Zagulski M."/>
            <person name="Dessen P."/>
            <person name="Betermier M."/>
            <person name="Weissenbach J."/>
            <person name="Scarpelli C."/>
            <person name="Schachter V."/>
            <person name="Sperling L."/>
            <person name="Meyer E."/>
            <person name="Cohen J."/>
            <person name="Wincker P."/>
        </authorList>
    </citation>
    <scope>NUCLEOTIDE SEQUENCE [LARGE SCALE GENOMIC DNA]</scope>
    <source>
        <strain evidence="1 2">Stock d4-2</strain>
    </source>
</reference>
<dbReference type="RefSeq" id="XP_001439487.1">
    <property type="nucleotide sequence ID" value="XM_001439450.1"/>
</dbReference>
<protein>
    <recommendedName>
        <fullName evidence="3">Myb/SANT-like domain-containing protein</fullName>
    </recommendedName>
</protein>
<evidence type="ECO:0000313" key="2">
    <source>
        <dbReference type="Proteomes" id="UP000000600"/>
    </source>
</evidence>
<dbReference type="PANTHER" id="PTHR33706:SF1">
    <property type="entry name" value="TPR REPEAT PROTEIN"/>
    <property type="match status" value="1"/>
</dbReference>
<gene>
    <name evidence="1" type="ORF">GSPATT00008569001</name>
</gene>
<name>A0CMS3_PARTE</name>
<evidence type="ECO:0008006" key="3">
    <source>
        <dbReference type="Google" id="ProtNLM"/>
    </source>
</evidence>